<dbReference type="KEGG" id="nhm:NHE_0174"/>
<name>X5HJ94_9RICK</name>
<dbReference type="InterPro" id="IPR027417">
    <property type="entry name" value="P-loop_NTPase"/>
</dbReference>
<dbReference type="RefSeq" id="WP_051579506.1">
    <property type="nucleotide sequence ID" value="NZ_CP007481.1"/>
</dbReference>
<dbReference type="GO" id="GO:0005886">
    <property type="term" value="C:plasma membrane"/>
    <property type="evidence" value="ECO:0007669"/>
    <property type="project" value="TreeGrafter"/>
</dbReference>
<dbReference type="Gene3D" id="1.10.8.60">
    <property type="match status" value="1"/>
</dbReference>
<dbReference type="OrthoDB" id="7390113at2"/>
<dbReference type="EMBL" id="CP007481">
    <property type="protein sequence ID" value="AHX11139.1"/>
    <property type="molecule type" value="Genomic_DNA"/>
</dbReference>
<dbReference type="PANTHER" id="PTHR30050">
    <property type="entry name" value="CHROMOSOMAL REPLICATION INITIATOR PROTEIN DNAA"/>
    <property type="match status" value="1"/>
</dbReference>
<keyword evidence="2" id="KW-1185">Reference proteome</keyword>
<dbReference type="STRING" id="1286528.NHE_0174"/>
<dbReference type="GO" id="GO:0003688">
    <property type="term" value="F:DNA replication origin binding"/>
    <property type="evidence" value="ECO:0007669"/>
    <property type="project" value="TreeGrafter"/>
</dbReference>
<dbReference type="GO" id="GO:0006270">
    <property type="term" value="P:DNA replication initiation"/>
    <property type="evidence" value="ECO:0007669"/>
    <property type="project" value="TreeGrafter"/>
</dbReference>
<gene>
    <name evidence="1" type="ORF">NHE_0174</name>
</gene>
<dbReference type="AlphaFoldDB" id="X5HJ94"/>
<evidence type="ECO:0000313" key="1">
    <source>
        <dbReference type="EMBL" id="AHX11139.1"/>
    </source>
</evidence>
<dbReference type="Proteomes" id="UP000023755">
    <property type="component" value="Chromosome"/>
</dbReference>
<reference evidence="1 2" key="1">
    <citation type="submission" date="2014-03" db="EMBL/GenBank/DDBJ databases">
        <title>Sequencing and Comparison of Genomes and Transcriptome Profiles of Human Ehrlichiosis Agents.</title>
        <authorList>
            <person name="Lin M."/>
            <person name="Daugherty S.C."/>
            <person name="Nagaraj S."/>
            <person name="Cheng Z."/>
            <person name="Xiong Q."/>
            <person name="Lin F.-Y."/>
            <person name="Sengamalay N."/>
            <person name="Ott S."/>
            <person name="Godinez A."/>
            <person name="Tallon L.J."/>
            <person name="Sadzewicz L."/>
            <person name="Fraser C.M."/>
            <person name="Dunning Hotopp J.C."/>
            <person name="Rikihisa Y."/>
        </authorList>
    </citation>
    <scope>NUCLEOTIDE SEQUENCE [LARGE SCALE GENOMIC DNA]</scope>
    <source>
        <strain evidence="1 2">Oregon</strain>
    </source>
</reference>
<sequence length="230" mass="26630">MKQLILIDHPERKNDYSEVDYFISDSNAEVYNSVIGNQSHQPPIIIKGDSKSGKTHIGRIWVSKHNARILSNLEKETTFSMYHNCLVDDIDELKTQAEIEALLHIYNNAVENKKMLLMTTRSLEFSNVLPDLRSRLRATTTFTIPSPDDELLRVIVRKQFYLRQIRVPERIVDLILHRVERSIESVIEFISLLDREALRKGKPISTRLLQEITTLRDGCDSTINRTNTLT</sequence>
<accession>X5HJ94</accession>
<proteinExistence type="predicted"/>
<dbReference type="SUPFAM" id="SSF52540">
    <property type="entry name" value="P-loop containing nucleoside triphosphate hydrolases"/>
    <property type="match status" value="1"/>
</dbReference>
<dbReference type="PANTHER" id="PTHR30050:SF5">
    <property type="entry name" value="DNAA REGULATORY INACTIVATOR HDA"/>
    <property type="match status" value="1"/>
</dbReference>
<organism evidence="1 2">
    <name type="scientific">Neorickettsia helminthoeca str. Oregon</name>
    <dbReference type="NCBI Taxonomy" id="1286528"/>
    <lineage>
        <taxon>Bacteria</taxon>
        <taxon>Pseudomonadati</taxon>
        <taxon>Pseudomonadota</taxon>
        <taxon>Alphaproteobacteria</taxon>
        <taxon>Rickettsiales</taxon>
        <taxon>Anaplasmataceae</taxon>
        <taxon>Neorickettsia</taxon>
    </lineage>
</organism>
<dbReference type="Gene3D" id="3.40.50.300">
    <property type="entry name" value="P-loop containing nucleotide triphosphate hydrolases"/>
    <property type="match status" value="1"/>
</dbReference>
<protein>
    <submittedName>
        <fullName evidence="1">Bacterial dnaA family protein</fullName>
    </submittedName>
</protein>
<evidence type="ECO:0000313" key="2">
    <source>
        <dbReference type="Proteomes" id="UP000023755"/>
    </source>
</evidence>
<dbReference type="HOGENOM" id="CLU_072265_0_1_5"/>